<dbReference type="InterPro" id="IPR028889">
    <property type="entry name" value="USP"/>
</dbReference>
<sequence>MTVLETEEDADKRSVPPRKKFCLSLSGRERTISSFISQAPQSSERESLLNRDTCTHSTIKMLNGYRNQLSNHQDGSYDVSNSGTEGLRIATLCNLGNTCFLNSVIYTLRFAPSFLHNLHHLATDLSNLNDKQLQTKIKSSSLGRTGVSLTSSGSRSWSSKDLLALAGPTGDSNKHRIQIATEKLHELFMALRASEARENSEPYQPDAFLQALRDVNPIFEGNQQQDAHELLVCLLDNIRETFQLLVRHRESQFGQNNEGLSDFSTEHLTDVQSEGSNSNKRSIRKSRKKKKITTRGSSSCLVQSNLNGVSVSSRPYEHMKYYMKYCMKYENGHAEFPESNGDISSHRLESKKCFISEDFEGVSLLRTTCLECEHVTERKETFCDICVPIDIDRSSEKDKEVRPMDSSEVYKRAVVTSELLWGRDKYWCARCLRYNEARRAVCFPSLPRLLILQLKRFSTAAGSMEKINNHMPTPLTLQCFCEECNNDQTRGTTGGRSESRHVYKLYSVIMHQGATMTAGHYVAYTRLPDESAFSEYFQCDRDSKRQPSAQGSSSANTNSSSSDKTSGILKYFRSKPSASETKEQLIRFGCRSMDCCGIRRHKHPSTWLECDDEAVHVIPLRELEDKLAPNPRNSATPYLLFYYQQISVDFISMVFTACSYLVLAGAVWIFLRLIQACFWLPRHLKRQQNHVQRMLQDKVENYEKYILECERKEKMEQEMQGEDAKLDPEQAEKWKERRECLEMLKRELSKIRDGGDDSQDWDYLLEEDDEKKEGANITEIQDEISKDGNNENVNADTSVIKQVVNSENKKDK</sequence>
<dbReference type="PANTHER" id="PTHR24006:SF905">
    <property type="entry name" value="UBIQUITIN CARBOXYL-TERMINAL HYDROLASE 1"/>
    <property type="match status" value="1"/>
</dbReference>
<feature type="region of interest" description="Disordered" evidence="2">
    <location>
        <begin position="543"/>
        <end position="566"/>
    </location>
</feature>
<evidence type="ECO:0000259" key="4">
    <source>
        <dbReference type="PROSITE" id="PS50235"/>
    </source>
</evidence>
<keyword evidence="3" id="KW-1133">Transmembrane helix</keyword>
<dbReference type="InterPro" id="IPR038765">
    <property type="entry name" value="Papain-like_cys_pep_sf"/>
</dbReference>
<feature type="transmembrane region" description="Helical" evidence="3">
    <location>
        <begin position="660"/>
        <end position="680"/>
    </location>
</feature>
<gene>
    <name evidence="5" type="ORF">WN51_09276</name>
</gene>
<accession>A0A0N0BIF0</accession>
<evidence type="ECO:0000256" key="1">
    <source>
        <dbReference type="ARBA" id="ARBA00009085"/>
    </source>
</evidence>
<dbReference type="InterPro" id="IPR018200">
    <property type="entry name" value="USP_CS"/>
</dbReference>
<dbReference type="AlphaFoldDB" id="A0A0N0BIF0"/>
<dbReference type="PROSITE" id="PS50235">
    <property type="entry name" value="USP_3"/>
    <property type="match status" value="1"/>
</dbReference>
<dbReference type="PANTHER" id="PTHR24006">
    <property type="entry name" value="UBIQUITIN CARBOXYL-TERMINAL HYDROLASE"/>
    <property type="match status" value="1"/>
</dbReference>
<dbReference type="Gene3D" id="3.90.70.10">
    <property type="entry name" value="Cysteine proteinases"/>
    <property type="match status" value="1"/>
</dbReference>
<dbReference type="SUPFAM" id="SSF54001">
    <property type="entry name" value="Cysteine proteinases"/>
    <property type="match status" value="1"/>
</dbReference>
<keyword evidence="3" id="KW-0472">Membrane</keyword>
<dbReference type="GO" id="GO:0005634">
    <property type="term" value="C:nucleus"/>
    <property type="evidence" value="ECO:0007669"/>
    <property type="project" value="TreeGrafter"/>
</dbReference>
<feature type="compositionally biased region" description="Polar residues" evidence="2">
    <location>
        <begin position="790"/>
        <end position="806"/>
    </location>
</feature>
<feature type="compositionally biased region" description="Basic residues" evidence="2">
    <location>
        <begin position="281"/>
        <end position="293"/>
    </location>
</feature>
<dbReference type="InterPro" id="IPR001394">
    <property type="entry name" value="Peptidase_C19_UCH"/>
</dbReference>
<feature type="compositionally biased region" description="Low complexity" evidence="2">
    <location>
        <begin position="548"/>
        <end position="566"/>
    </location>
</feature>
<dbReference type="GO" id="GO:0016579">
    <property type="term" value="P:protein deubiquitination"/>
    <property type="evidence" value="ECO:0007669"/>
    <property type="project" value="InterPro"/>
</dbReference>
<protein>
    <submittedName>
        <fullName evidence="5">Ubiquitin carboxyl-terminal hydrolase 1</fullName>
    </submittedName>
</protein>
<comment type="similarity">
    <text evidence="1">Belongs to the peptidase C19 family.</text>
</comment>
<dbReference type="PROSITE" id="PS00973">
    <property type="entry name" value="USP_2"/>
    <property type="match status" value="1"/>
</dbReference>
<dbReference type="GO" id="GO:0004843">
    <property type="term" value="F:cysteine-type deubiquitinase activity"/>
    <property type="evidence" value="ECO:0007669"/>
    <property type="project" value="InterPro"/>
</dbReference>
<evidence type="ECO:0000313" key="6">
    <source>
        <dbReference type="Proteomes" id="UP000053105"/>
    </source>
</evidence>
<feature type="region of interest" description="Disordered" evidence="2">
    <location>
        <begin position="781"/>
        <end position="812"/>
    </location>
</feature>
<feature type="region of interest" description="Disordered" evidence="2">
    <location>
        <begin position="269"/>
        <end position="296"/>
    </location>
</feature>
<proteinExistence type="inferred from homology"/>
<dbReference type="STRING" id="166423.A0A0N0BIF0"/>
<dbReference type="EMBL" id="KQ435729">
    <property type="protein sequence ID" value="KOX77611.1"/>
    <property type="molecule type" value="Genomic_DNA"/>
</dbReference>
<evidence type="ECO:0000313" key="5">
    <source>
        <dbReference type="EMBL" id="KOX77611.1"/>
    </source>
</evidence>
<dbReference type="OrthoDB" id="10062454at2759"/>
<keyword evidence="5" id="KW-0378">Hydrolase</keyword>
<evidence type="ECO:0000256" key="2">
    <source>
        <dbReference type="SAM" id="MobiDB-lite"/>
    </source>
</evidence>
<dbReference type="Pfam" id="PF00443">
    <property type="entry name" value="UCH"/>
    <property type="match status" value="1"/>
</dbReference>
<dbReference type="InterPro" id="IPR050164">
    <property type="entry name" value="Peptidase_C19"/>
</dbReference>
<dbReference type="GO" id="GO:0005829">
    <property type="term" value="C:cytosol"/>
    <property type="evidence" value="ECO:0007669"/>
    <property type="project" value="TreeGrafter"/>
</dbReference>
<organism evidence="5 6">
    <name type="scientific">Melipona quadrifasciata</name>
    <dbReference type="NCBI Taxonomy" id="166423"/>
    <lineage>
        <taxon>Eukaryota</taxon>
        <taxon>Metazoa</taxon>
        <taxon>Ecdysozoa</taxon>
        <taxon>Arthropoda</taxon>
        <taxon>Hexapoda</taxon>
        <taxon>Insecta</taxon>
        <taxon>Pterygota</taxon>
        <taxon>Neoptera</taxon>
        <taxon>Endopterygota</taxon>
        <taxon>Hymenoptera</taxon>
        <taxon>Apocrita</taxon>
        <taxon>Aculeata</taxon>
        <taxon>Apoidea</taxon>
        <taxon>Anthophila</taxon>
        <taxon>Apidae</taxon>
        <taxon>Melipona</taxon>
    </lineage>
</organism>
<keyword evidence="6" id="KW-1185">Reference proteome</keyword>
<dbReference type="Proteomes" id="UP000053105">
    <property type="component" value="Unassembled WGS sequence"/>
</dbReference>
<evidence type="ECO:0000256" key="3">
    <source>
        <dbReference type="SAM" id="Phobius"/>
    </source>
</evidence>
<name>A0A0N0BIF0_9HYME</name>
<keyword evidence="3" id="KW-0812">Transmembrane</keyword>
<feature type="domain" description="USP" evidence="4">
    <location>
        <begin position="90"/>
        <end position="645"/>
    </location>
</feature>
<reference evidence="5 6" key="1">
    <citation type="submission" date="2015-07" db="EMBL/GenBank/DDBJ databases">
        <title>The genome of Melipona quadrifasciata.</title>
        <authorList>
            <person name="Pan H."/>
            <person name="Kapheim K."/>
        </authorList>
    </citation>
    <scope>NUCLEOTIDE SEQUENCE [LARGE SCALE GENOMIC DNA]</scope>
    <source>
        <strain evidence="5">0111107301</strain>
        <tissue evidence="5">Whole body</tissue>
    </source>
</reference>